<protein>
    <submittedName>
        <fullName evidence="1">Uncharacterized protein</fullName>
    </submittedName>
</protein>
<comment type="caution">
    <text evidence="1">The sequence shown here is derived from an EMBL/GenBank/DDBJ whole genome shotgun (WGS) entry which is preliminary data.</text>
</comment>
<accession>A0AAV1ILV8</accession>
<evidence type="ECO:0000313" key="1">
    <source>
        <dbReference type="EMBL" id="CAK0787796.1"/>
    </source>
</evidence>
<proteinExistence type="predicted"/>
<dbReference type="InterPro" id="IPR015943">
    <property type="entry name" value="WD40/YVTN_repeat-like_dom_sf"/>
</dbReference>
<name>A0AAV1ILV8_9CHLO</name>
<gene>
    <name evidence="1" type="ORF">CVIRNUC_011018</name>
</gene>
<dbReference type="Gene3D" id="2.130.10.10">
    <property type="entry name" value="YVTN repeat-like/Quinoprotein amine dehydrogenase"/>
    <property type="match status" value="1"/>
</dbReference>
<sequence>MRQQSLRSYAVKQELDAEATVPPEKPLAKPTAKCSPHCTLRHLLQREITTHGLARGRAAAVAQANAAYHKGPWLFGLTGPGLGPVPQGEGRFIHASFSGNGDALAALCDYETSNCLHIINYRALQPGRLTAREYPDHHSMYVHRRILVPVCPASRPYFVAWNPQETTDVYTLDQHGVTRYDLSSDALPSPAEVERIEAQGWLFKQSGTTHLAFFASNAHLFATSSRHGQVCLWDVRQSRKSQELLGPRGLSQLCQVQVCPDGHVVIAGSPSGHIIMWDIRKGRSAAHQLGAYGPAKHPVLAVWRLRDALAAVPGLASETPIPDSRLTQLLLDPCDSTRAGYTLACGWQGCIDLRRPEITHAYCPPNDIMPLPGSRSAAGCAMWQPGSPFRLGEKFTACRQPLRDFNENEHDCRDSCDASNYP</sequence>
<dbReference type="AlphaFoldDB" id="A0AAV1ILV8"/>
<organism evidence="1 2">
    <name type="scientific">Coccomyxa viridis</name>
    <dbReference type="NCBI Taxonomy" id="1274662"/>
    <lineage>
        <taxon>Eukaryota</taxon>
        <taxon>Viridiplantae</taxon>
        <taxon>Chlorophyta</taxon>
        <taxon>core chlorophytes</taxon>
        <taxon>Trebouxiophyceae</taxon>
        <taxon>Trebouxiophyceae incertae sedis</taxon>
        <taxon>Coccomyxaceae</taxon>
        <taxon>Coccomyxa</taxon>
    </lineage>
</organism>
<evidence type="ECO:0000313" key="2">
    <source>
        <dbReference type="Proteomes" id="UP001314263"/>
    </source>
</evidence>
<keyword evidence="2" id="KW-1185">Reference proteome</keyword>
<dbReference type="InterPro" id="IPR001680">
    <property type="entry name" value="WD40_rpt"/>
</dbReference>
<dbReference type="SMART" id="SM00320">
    <property type="entry name" value="WD40"/>
    <property type="match status" value="2"/>
</dbReference>
<dbReference type="SUPFAM" id="SSF50978">
    <property type="entry name" value="WD40 repeat-like"/>
    <property type="match status" value="1"/>
</dbReference>
<dbReference type="InterPro" id="IPR036322">
    <property type="entry name" value="WD40_repeat_dom_sf"/>
</dbReference>
<dbReference type="Proteomes" id="UP001314263">
    <property type="component" value="Unassembled WGS sequence"/>
</dbReference>
<dbReference type="EMBL" id="CAUYUE010000018">
    <property type="protein sequence ID" value="CAK0787796.1"/>
    <property type="molecule type" value="Genomic_DNA"/>
</dbReference>
<reference evidence="1 2" key="1">
    <citation type="submission" date="2023-10" db="EMBL/GenBank/DDBJ databases">
        <authorList>
            <person name="Maclean D."/>
            <person name="Macfadyen A."/>
        </authorList>
    </citation>
    <scope>NUCLEOTIDE SEQUENCE [LARGE SCALE GENOMIC DNA]</scope>
</reference>